<dbReference type="InterPro" id="IPR007543">
    <property type="entry name" value="LptD_C"/>
</dbReference>
<proteinExistence type="inferred from homology"/>
<keyword evidence="2 4" id="KW-0472">Membrane</keyword>
<dbReference type="Pfam" id="PF19838">
    <property type="entry name" value="LptD_2"/>
    <property type="match status" value="1"/>
</dbReference>
<evidence type="ECO:0000313" key="10">
    <source>
        <dbReference type="Proteomes" id="UP000317078"/>
    </source>
</evidence>
<dbReference type="GO" id="GO:0015920">
    <property type="term" value="P:lipopolysaccharide transport"/>
    <property type="evidence" value="ECO:0007669"/>
    <property type="project" value="InterPro"/>
</dbReference>
<evidence type="ECO:0000259" key="8">
    <source>
        <dbReference type="Pfam" id="PF19838"/>
    </source>
</evidence>
<comment type="similarity">
    <text evidence="4">Belongs to the LptD family.</text>
</comment>
<protein>
    <recommendedName>
        <fullName evidence="4">LPS-assembly protein LptD</fullName>
    </recommendedName>
</protein>
<dbReference type="GO" id="GO:0043165">
    <property type="term" value="P:Gram-negative-bacterium-type cell outer membrane assembly"/>
    <property type="evidence" value="ECO:0007669"/>
    <property type="project" value="UniProtKB-UniRule"/>
</dbReference>
<feature type="domain" description="LptD C-terminal" evidence="7">
    <location>
        <begin position="302"/>
        <end position="689"/>
    </location>
</feature>
<evidence type="ECO:0000313" key="9">
    <source>
        <dbReference type="EMBL" id="TPG58203.1"/>
    </source>
</evidence>
<dbReference type="Pfam" id="PF03968">
    <property type="entry name" value="LptD_N"/>
    <property type="match status" value="1"/>
</dbReference>
<evidence type="ECO:0000256" key="1">
    <source>
        <dbReference type="ARBA" id="ARBA00022729"/>
    </source>
</evidence>
<dbReference type="PANTHER" id="PTHR30189">
    <property type="entry name" value="LPS-ASSEMBLY PROTEIN"/>
    <property type="match status" value="1"/>
</dbReference>
<dbReference type="OrthoDB" id="9760225at2"/>
<organism evidence="9 10">
    <name type="scientific">Muricoccus nepalensis</name>
    <dbReference type="NCBI Taxonomy" id="1854500"/>
    <lineage>
        <taxon>Bacteria</taxon>
        <taxon>Pseudomonadati</taxon>
        <taxon>Pseudomonadota</taxon>
        <taxon>Alphaproteobacteria</taxon>
        <taxon>Acetobacterales</taxon>
        <taxon>Roseomonadaceae</taxon>
        <taxon>Muricoccus</taxon>
    </lineage>
</organism>
<dbReference type="InterPro" id="IPR020889">
    <property type="entry name" value="LipoPS_assembly_LptD"/>
</dbReference>
<evidence type="ECO:0000256" key="4">
    <source>
        <dbReference type="HAMAP-Rule" id="MF_01411"/>
    </source>
</evidence>
<evidence type="ECO:0000256" key="3">
    <source>
        <dbReference type="ARBA" id="ARBA00023237"/>
    </source>
</evidence>
<evidence type="ECO:0000256" key="5">
    <source>
        <dbReference type="SAM" id="MobiDB-lite"/>
    </source>
</evidence>
<sequence length="761" mass="82936">MPGNPGAFGNTPGAPAAAPAPAPAAGFNPLRGGAAPVDRNAPVTFTANEVEYDQNENRVTARGSVEAWQGERILRADRFTYDRDTGIATAEGNVQLLEPDGQVIFAERAVLQGGMRDTVIEGLRGLLAQNGRLAANGARRRTTESGAVVSDLSRVVYSSCDLCAENPEAPPLWQLRSRLATQDGEDKRIRFRDAMVEFDGIPAFYTPYLSVPDPSTPRASGFLSPSFGQTRYLGGFAEFPYYWAIDEQSDLTVTPLISTQAPPGAFANYRGRYNFGTMTILSSIGELTGKESSREKGLGGHVFARGLFTINENWQAGFNINRATSETYLRAYRQPGTGVLSSTAYADGFWGYNSYARISGLAFQSLRAQDDVARIPVVLPNLYYEHVFNRDELGGTLTADATAFNVYRDIGNKTQRAGTRVSYELPRYDRFGSQWTFRTQADVLGYNAQDVNTQSGIGLAGSATNSGVDTTKVNANIRAAVDWRLPLVRSAGSLGQQLIEPRVQLVTGPNTGRQSRIPNEDSIDFEFTDANLFSLNRFTGRDRQEGGTRVDAALRGAWYFPSGGSVDALAGRSFRASDETVFTPRSGLEKRASDWVGRMTVAPTSWLDLTARTRLDGETLDRRMIDGSASFGLAPIGLDGTRLAFGYLYELPSPLRVDRIPNGSGGLISAPRFIREVYAGVNTRIATRWRAGAFGRYDLETSRGVSFGATAAYEDECFLFEGRFYRSLAENPLTNRAYPSGTTLILRVALKTVGDFAARAL</sequence>
<keyword evidence="3 4" id="KW-0998">Cell outer membrane</keyword>
<dbReference type="HAMAP" id="MF_01411">
    <property type="entry name" value="LPS_assembly_LptD"/>
    <property type="match status" value="1"/>
</dbReference>
<name>A0A502GBX8_9PROT</name>
<dbReference type="Proteomes" id="UP000317078">
    <property type="component" value="Unassembled WGS sequence"/>
</dbReference>
<comment type="subcellular location">
    <subcellularLocation>
        <location evidence="4">Cell outer membrane</location>
    </subcellularLocation>
</comment>
<dbReference type="Gene3D" id="2.60.450.10">
    <property type="entry name" value="Lipopolysaccharide (LPS) transport protein A like domain"/>
    <property type="match status" value="1"/>
</dbReference>
<evidence type="ECO:0000256" key="2">
    <source>
        <dbReference type="ARBA" id="ARBA00023136"/>
    </source>
</evidence>
<keyword evidence="10" id="KW-1185">Reference proteome</keyword>
<dbReference type="GO" id="GO:1990351">
    <property type="term" value="C:transporter complex"/>
    <property type="evidence" value="ECO:0007669"/>
    <property type="project" value="TreeGrafter"/>
</dbReference>
<dbReference type="GO" id="GO:0009279">
    <property type="term" value="C:cell outer membrane"/>
    <property type="evidence" value="ECO:0007669"/>
    <property type="project" value="UniProtKB-SubCell"/>
</dbReference>
<dbReference type="InterPro" id="IPR005653">
    <property type="entry name" value="OstA-like_N"/>
</dbReference>
<evidence type="ECO:0000259" key="6">
    <source>
        <dbReference type="Pfam" id="PF03968"/>
    </source>
</evidence>
<dbReference type="Pfam" id="PF04453">
    <property type="entry name" value="LptD"/>
    <property type="match status" value="1"/>
</dbReference>
<dbReference type="AlphaFoldDB" id="A0A502GBX8"/>
<reference evidence="9 10" key="1">
    <citation type="journal article" date="2019" name="Environ. Microbiol.">
        <title>Species interactions and distinct microbial communities in high Arctic permafrost affected cryosols are associated with the CH4 and CO2 gas fluxes.</title>
        <authorList>
            <person name="Altshuler I."/>
            <person name="Hamel J."/>
            <person name="Turney S."/>
            <person name="Magnuson E."/>
            <person name="Levesque R."/>
            <person name="Greer C."/>
            <person name="Whyte L.G."/>
        </authorList>
    </citation>
    <scope>NUCLEOTIDE SEQUENCE [LARGE SCALE GENOMIC DNA]</scope>
    <source>
        <strain evidence="9 10">S9.3B</strain>
    </source>
</reference>
<feature type="domain" description="LPS-assembly protein LptD central" evidence="8">
    <location>
        <begin position="194"/>
        <end position="276"/>
    </location>
</feature>
<dbReference type="InterPro" id="IPR050218">
    <property type="entry name" value="LptD"/>
</dbReference>
<evidence type="ECO:0000259" key="7">
    <source>
        <dbReference type="Pfam" id="PF04453"/>
    </source>
</evidence>
<comment type="caution">
    <text evidence="9">The sequence shown here is derived from an EMBL/GenBank/DDBJ whole genome shotgun (WGS) entry which is preliminary data.</text>
</comment>
<feature type="domain" description="Organic solvent tolerance-like N-terminal" evidence="6">
    <location>
        <begin position="46"/>
        <end position="111"/>
    </location>
</feature>
<feature type="region of interest" description="Disordered" evidence="5">
    <location>
        <begin position="1"/>
        <end position="21"/>
    </location>
</feature>
<gene>
    <name evidence="4" type="primary">lptD</name>
    <name evidence="9" type="ORF">EAH89_09120</name>
</gene>
<comment type="caution">
    <text evidence="4">Lacks conserved residue(s) required for the propagation of feature annotation.</text>
</comment>
<keyword evidence="1 4" id="KW-0732">Signal</keyword>
<dbReference type="InterPro" id="IPR045659">
    <property type="entry name" value="LptD_2"/>
</dbReference>
<dbReference type="EMBL" id="RCZP01000006">
    <property type="protein sequence ID" value="TPG58203.1"/>
    <property type="molecule type" value="Genomic_DNA"/>
</dbReference>
<comment type="function">
    <text evidence="4">Involved in the assembly of lipopolysaccharide (LPS) at the surface of the outer membrane.</text>
</comment>
<accession>A0A502GBX8</accession>
<comment type="subunit">
    <text evidence="4">Component of the lipopolysaccharide transport and assembly complex.</text>
</comment>
<dbReference type="PANTHER" id="PTHR30189:SF1">
    <property type="entry name" value="LPS-ASSEMBLY PROTEIN LPTD"/>
    <property type="match status" value="1"/>
</dbReference>